<organism evidence="8 9">
    <name type="scientific">Prosthecodimorpha hirschii</name>
    <dbReference type="NCBI Taxonomy" id="665126"/>
    <lineage>
        <taxon>Bacteria</taxon>
        <taxon>Pseudomonadati</taxon>
        <taxon>Pseudomonadota</taxon>
        <taxon>Alphaproteobacteria</taxon>
        <taxon>Hyphomicrobiales</taxon>
        <taxon>Ancalomicrobiaceae</taxon>
        <taxon>Prosthecodimorpha</taxon>
    </lineage>
</organism>
<dbReference type="Pfam" id="PF16326">
    <property type="entry name" value="ABC_tran_CTD"/>
    <property type="match status" value="1"/>
</dbReference>
<feature type="coiled-coil region" evidence="5">
    <location>
        <begin position="574"/>
        <end position="601"/>
    </location>
</feature>
<keyword evidence="8" id="KW-0251">Elongation factor</keyword>
<name>A0A0P6VPJ1_9HYPH</name>
<evidence type="ECO:0000313" key="9">
    <source>
        <dbReference type="Proteomes" id="UP000048984"/>
    </source>
</evidence>
<dbReference type="EMBL" id="LJYW01000001">
    <property type="protein sequence ID" value="KPL54723.1"/>
    <property type="molecule type" value="Genomic_DNA"/>
</dbReference>
<evidence type="ECO:0000256" key="1">
    <source>
        <dbReference type="ARBA" id="ARBA00022741"/>
    </source>
</evidence>
<dbReference type="Gene3D" id="3.40.50.300">
    <property type="entry name" value="P-loop containing nucleotide triphosphate hydrolases"/>
    <property type="match status" value="2"/>
</dbReference>
<feature type="domain" description="ABC transporter" evidence="7">
    <location>
        <begin position="283"/>
        <end position="500"/>
    </location>
</feature>
<dbReference type="InterPro" id="IPR027417">
    <property type="entry name" value="P-loop_NTPase"/>
</dbReference>
<dbReference type="GO" id="GO:0003677">
    <property type="term" value="F:DNA binding"/>
    <property type="evidence" value="ECO:0007669"/>
    <property type="project" value="InterPro"/>
</dbReference>
<evidence type="ECO:0000313" key="8">
    <source>
        <dbReference type="EMBL" id="KPL54723.1"/>
    </source>
</evidence>
<dbReference type="InterPro" id="IPR037118">
    <property type="entry name" value="Val-tRNA_synth_C_sf"/>
</dbReference>
<dbReference type="CDD" id="cd03221">
    <property type="entry name" value="ABCF_EF-3"/>
    <property type="match status" value="2"/>
</dbReference>
<comment type="catalytic activity">
    <reaction evidence="3">
        <text>ATP + H2O = ADP + phosphate + H(+)</text>
        <dbReference type="Rhea" id="RHEA:13065"/>
        <dbReference type="ChEBI" id="CHEBI:15377"/>
        <dbReference type="ChEBI" id="CHEBI:15378"/>
        <dbReference type="ChEBI" id="CHEBI:30616"/>
        <dbReference type="ChEBI" id="CHEBI:43474"/>
        <dbReference type="ChEBI" id="CHEBI:456216"/>
    </reaction>
</comment>
<dbReference type="SUPFAM" id="SSF52540">
    <property type="entry name" value="P-loop containing nucleoside triphosphate hydrolases"/>
    <property type="match status" value="2"/>
</dbReference>
<feature type="compositionally biased region" description="Low complexity" evidence="6">
    <location>
        <begin position="518"/>
        <end position="527"/>
    </location>
</feature>
<dbReference type="InterPro" id="IPR032524">
    <property type="entry name" value="ABC_tran_C"/>
</dbReference>
<keyword evidence="5" id="KW-0175">Coiled coil</keyword>
<dbReference type="Gene3D" id="1.10.287.380">
    <property type="entry name" value="Valyl-tRNA synthetase, C-terminal domain"/>
    <property type="match status" value="1"/>
</dbReference>
<keyword evidence="8" id="KW-0648">Protein biosynthesis</keyword>
<comment type="caution">
    <text evidence="8">The sequence shown here is derived from an EMBL/GenBank/DDBJ whole genome shotgun (WGS) entry which is preliminary data.</text>
</comment>
<dbReference type="AlphaFoldDB" id="A0A0P6VPJ1"/>
<dbReference type="InterPro" id="IPR051309">
    <property type="entry name" value="ABCF_ATPase"/>
</dbReference>
<reference evidence="8 9" key="2">
    <citation type="submission" date="2015-10" db="EMBL/GenBank/DDBJ databases">
        <title>Draft Genome Sequence of Prosthecomicrobium hirschii ATCC 27832.</title>
        <authorList>
            <person name="Daniel J."/>
            <person name="Givan S.A."/>
            <person name="Brun Y.V."/>
            <person name="Brown P.J."/>
        </authorList>
    </citation>
    <scope>NUCLEOTIDE SEQUENCE [LARGE SCALE GENOMIC DNA]</scope>
    <source>
        <strain evidence="8 9">16</strain>
    </source>
</reference>
<proteinExistence type="inferred from homology"/>
<feature type="domain" description="ABC transporter" evidence="7">
    <location>
        <begin position="6"/>
        <end position="216"/>
    </location>
</feature>
<evidence type="ECO:0000256" key="6">
    <source>
        <dbReference type="SAM" id="MobiDB-lite"/>
    </source>
</evidence>
<dbReference type="PROSITE" id="PS00211">
    <property type="entry name" value="ABC_TRANSPORTER_1"/>
    <property type="match status" value="1"/>
</dbReference>
<protein>
    <submittedName>
        <fullName evidence="8">Elongation factor 3</fullName>
    </submittedName>
</protein>
<keyword evidence="2" id="KW-0067">ATP-binding</keyword>
<dbReference type="STRING" id="665126.ABB55_22925"/>
<dbReference type="GO" id="GO:0005524">
    <property type="term" value="F:ATP binding"/>
    <property type="evidence" value="ECO:0007669"/>
    <property type="project" value="UniProtKB-KW"/>
</dbReference>
<evidence type="ECO:0000259" key="7">
    <source>
        <dbReference type="PROSITE" id="PS50893"/>
    </source>
</evidence>
<dbReference type="PANTHER" id="PTHR42855:SF1">
    <property type="entry name" value="ABC TRANSPORTER DOMAIN-CONTAINING PROTEIN"/>
    <property type="match status" value="1"/>
</dbReference>
<dbReference type="PANTHER" id="PTHR42855">
    <property type="entry name" value="ABC TRANSPORTER ATP-BINDING SUBUNIT"/>
    <property type="match status" value="1"/>
</dbReference>
<reference evidence="8 9" key="1">
    <citation type="submission" date="2015-09" db="EMBL/GenBank/DDBJ databases">
        <authorList>
            <person name="Jackson K.R."/>
            <person name="Lunt B.L."/>
            <person name="Fisher J.N.B."/>
            <person name="Gardner A.V."/>
            <person name="Bailey M.E."/>
            <person name="Deus L.M."/>
            <person name="Earl A.S."/>
            <person name="Gibby P.D."/>
            <person name="Hartmann K.A."/>
            <person name="Liu J.E."/>
            <person name="Manci A.M."/>
            <person name="Nielsen D.A."/>
            <person name="Solomon M.B."/>
            <person name="Breakwell D.P."/>
            <person name="Burnett S.H."/>
            <person name="Grose J.H."/>
        </authorList>
    </citation>
    <scope>NUCLEOTIDE SEQUENCE [LARGE SCALE GENOMIC DNA]</scope>
    <source>
        <strain evidence="8 9">16</strain>
    </source>
</reference>
<dbReference type="GO" id="GO:0016887">
    <property type="term" value="F:ATP hydrolysis activity"/>
    <property type="evidence" value="ECO:0007669"/>
    <property type="project" value="InterPro"/>
</dbReference>
<dbReference type="SMART" id="SM00382">
    <property type="entry name" value="AAA"/>
    <property type="match status" value="2"/>
</dbReference>
<dbReference type="FunFam" id="3.40.50.300:FF:000309">
    <property type="entry name" value="ABC transporter ATP-binding protein"/>
    <property type="match status" value="1"/>
</dbReference>
<dbReference type="GO" id="GO:0003746">
    <property type="term" value="F:translation elongation factor activity"/>
    <property type="evidence" value="ECO:0007669"/>
    <property type="project" value="UniProtKB-KW"/>
</dbReference>
<evidence type="ECO:0000256" key="3">
    <source>
        <dbReference type="ARBA" id="ARBA00049360"/>
    </source>
</evidence>
<dbReference type="InterPro" id="IPR017871">
    <property type="entry name" value="ABC_transporter-like_CS"/>
</dbReference>
<gene>
    <name evidence="8" type="ORF">ABB55_22925</name>
</gene>
<dbReference type="PROSITE" id="PS50893">
    <property type="entry name" value="ABC_TRANSPORTER_2"/>
    <property type="match status" value="2"/>
</dbReference>
<dbReference type="Proteomes" id="UP000048984">
    <property type="component" value="Unassembled WGS sequence"/>
</dbReference>
<dbReference type="Pfam" id="PF00005">
    <property type="entry name" value="ABC_tran"/>
    <property type="match status" value="2"/>
</dbReference>
<accession>A0A0P6VPJ1</accession>
<dbReference type="RefSeq" id="WP_054360889.1">
    <property type="nucleotide sequence ID" value="NZ_LJYW01000001.1"/>
</dbReference>
<evidence type="ECO:0000256" key="5">
    <source>
        <dbReference type="SAM" id="Coils"/>
    </source>
</evidence>
<comment type="similarity">
    <text evidence="4">Belongs to the ABC transporter superfamily. ABCF family. Uup subfamily.</text>
</comment>
<feature type="region of interest" description="Disordered" evidence="6">
    <location>
        <begin position="501"/>
        <end position="529"/>
    </location>
</feature>
<sequence>MAAPLLTLRDIHLSFGGPRLLEGAELSVFDGDRICLVGRNGSGKSTLLKVAAGLIEADRGERVVNQATTVRYLPQEPDLSAYPSVLAYVEEGLGPADDSYRARYLIEELGMTGAEDPKRLSGGEARRAALARVLAPEPDVLLLDEPTNHLDLPAIEWLESELKSLRSALVLISHDRAFLTALSRSTVWIDRGTARRMERGFAHFEAWRDDLLAEEERDAQKLDRKIVAEEHWVRYGVTARRKRNVRRMAELSELRRRRKEARRPVGDVKMTVSEADASGKLVVEAEGIAKAFAGRTVVEPFSIRIGRGDRVGLIGPNGAGKTTLVKMLTGTLAPDSGTVRLGVGLEMVTLDQKREGLDPSASLREALTEGRGDTLTVGGQPKHVMSYMKDFLFGAEQAGTPVSVLSGGERGRLMLARALAKPSNLIVLDEPTNDLDLETLDLLEEMLADYPGTVILVSHDRDFLDRIATSVVVSDGDGRWLEYAGGYSDMVAQRGYGVKARRITPPPGEAATASETTPKPAGAAPPAARRKLSFNESHALKTLPATIEKLGGEIATLQAAMADPDLYAKNPKRFAETAARLDKAQAALAAAEDEWLRLEMLREEIGG</sequence>
<dbReference type="InterPro" id="IPR003593">
    <property type="entry name" value="AAA+_ATPase"/>
</dbReference>
<evidence type="ECO:0000256" key="2">
    <source>
        <dbReference type="ARBA" id="ARBA00022840"/>
    </source>
</evidence>
<evidence type="ECO:0000256" key="4">
    <source>
        <dbReference type="ARBA" id="ARBA00061478"/>
    </source>
</evidence>
<keyword evidence="9" id="KW-1185">Reference proteome</keyword>
<dbReference type="InterPro" id="IPR003439">
    <property type="entry name" value="ABC_transporter-like_ATP-bd"/>
</dbReference>
<keyword evidence="1" id="KW-0547">Nucleotide-binding</keyword>